<dbReference type="InterPro" id="IPR003439">
    <property type="entry name" value="ABC_transporter-like_ATP-bd"/>
</dbReference>
<feature type="transmembrane region" description="Helical" evidence="7">
    <location>
        <begin position="71"/>
        <end position="90"/>
    </location>
</feature>
<dbReference type="InterPro" id="IPR036640">
    <property type="entry name" value="ABC1_TM_sf"/>
</dbReference>
<keyword evidence="2 7" id="KW-0812">Transmembrane</keyword>
<evidence type="ECO:0000256" key="1">
    <source>
        <dbReference type="ARBA" id="ARBA00004651"/>
    </source>
</evidence>
<gene>
    <name evidence="10" type="ORF">RCA23_c03500</name>
</gene>
<dbReference type="PROSITE" id="PS00211">
    <property type="entry name" value="ABC_TRANSPORTER_1"/>
    <property type="match status" value="1"/>
</dbReference>
<proteinExistence type="predicted"/>
<dbReference type="InterPro" id="IPR039421">
    <property type="entry name" value="Type_1_exporter"/>
</dbReference>
<dbReference type="SUPFAM" id="SSF90123">
    <property type="entry name" value="ABC transporter transmembrane region"/>
    <property type="match status" value="1"/>
</dbReference>
<feature type="transmembrane region" description="Helical" evidence="7">
    <location>
        <begin position="45"/>
        <end position="65"/>
    </location>
</feature>
<evidence type="ECO:0000313" key="10">
    <source>
        <dbReference type="EMBL" id="AII85912.1"/>
    </source>
</evidence>
<evidence type="ECO:0000256" key="2">
    <source>
        <dbReference type="ARBA" id="ARBA00022692"/>
    </source>
</evidence>
<keyword evidence="6 7" id="KW-0472">Membrane</keyword>
<dbReference type="InterPro" id="IPR003593">
    <property type="entry name" value="AAA+_ATPase"/>
</dbReference>
<sequence length="486" mass="52051">MRFLTQLDQRVFSLAMQSAQSGRRKEPQAALKDLTSIEKFIASPALLALFDLPWIPVFFVGIYLFHPLLGAMTLISGVALIALSLGNQWASRSAFAAAMLCTEDLEVQTQQYLNRAMLIRALGMQSTTLTRQHRLQHAAQVAQLRASDIAGLFTTIIRTLRMAMQSAMLGLGAWLVLQEQLSAGGMIATSILFGRLLNPLEVLIGSWVVPQRALLGWARLRSQLSQMPARHRPLALPRPAAQLTMQKATIVPPGGQIATLKLASFSLQAGSACGIIGAAGSGKSTLALAAMGVLPLANGTVQLGRTALAAYDADNLGQYIGYLPQEMQLLPGTVAENITRYQADAPQDLLFAAARNAGAFDMITQLPKGFDTDVRQLSGGQAQRIGLARALFGDPVLLVLDEPNSNLDNEGVAALNAAVRRFKRKGNTVLIIAHRPAAIQECDTLMVIESGQITAFGPKEDILRKMVKNHADISTLPAGGSAPHGV</sequence>
<dbReference type="AlphaFoldDB" id="A0AAN0VHA5"/>
<evidence type="ECO:0000256" key="7">
    <source>
        <dbReference type="SAM" id="Phobius"/>
    </source>
</evidence>
<dbReference type="EMBL" id="CP003984">
    <property type="protein sequence ID" value="AII85912.1"/>
    <property type="molecule type" value="Genomic_DNA"/>
</dbReference>
<dbReference type="Gene3D" id="3.40.50.300">
    <property type="entry name" value="P-loop containing nucleotide triphosphate hydrolases"/>
    <property type="match status" value="1"/>
</dbReference>
<dbReference type="GO" id="GO:0005886">
    <property type="term" value="C:plasma membrane"/>
    <property type="evidence" value="ECO:0007669"/>
    <property type="project" value="UniProtKB-SubCell"/>
</dbReference>
<evidence type="ECO:0000256" key="4">
    <source>
        <dbReference type="ARBA" id="ARBA00022840"/>
    </source>
</evidence>
<evidence type="ECO:0000259" key="8">
    <source>
        <dbReference type="PROSITE" id="PS50893"/>
    </source>
</evidence>
<dbReference type="GO" id="GO:0015421">
    <property type="term" value="F:ABC-type oligopeptide transporter activity"/>
    <property type="evidence" value="ECO:0007669"/>
    <property type="project" value="TreeGrafter"/>
</dbReference>
<evidence type="ECO:0000256" key="6">
    <source>
        <dbReference type="ARBA" id="ARBA00023136"/>
    </source>
</evidence>
<accession>A0AAN0VHA5</accession>
<dbReference type="KEGG" id="ptp:RCA23_c03500"/>
<dbReference type="Proteomes" id="UP000028680">
    <property type="component" value="Chromosome"/>
</dbReference>
<evidence type="ECO:0000256" key="3">
    <source>
        <dbReference type="ARBA" id="ARBA00022741"/>
    </source>
</evidence>
<name>A0AAN0VHA5_9RHOB</name>
<feature type="domain" description="ABC transporter" evidence="8">
    <location>
        <begin position="245"/>
        <end position="475"/>
    </location>
</feature>
<dbReference type="PROSITE" id="PS50893">
    <property type="entry name" value="ABC_TRANSPORTER_2"/>
    <property type="match status" value="1"/>
</dbReference>
<reference evidence="10 11" key="1">
    <citation type="journal article" date="2014" name="ISME J.">
        <title>Adaptation of an abundant Roseobacter RCA organism to pelagic systems revealed by genomic and transcriptomic analyses.</title>
        <authorList>
            <person name="Voget S."/>
            <person name="Wemheuer B."/>
            <person name="Brinkhoff T."/>
            <person name="Vollmers J."/>
            <person name="Dietrich S."/>
            <person name="Giebel H.A."/>
            <person name="Beardsley C."/>
            <person name="Sardemann C."/>
            <person name="Bakenhus I."/>
            <person name="Billerbeck S."/>
            <person name="Daniel R."/>
            <person name="Simon M."/>
        </authorList>
    </citation>
    <scope>NUCLEOTIDE SEQUENCE [LARGE SCALE GENOMIC DNA]</scope>
    <source>
        <strain evidence="10 11">RCA23</strain>
    </source>
</reference>
<keyword evidence="4 10" id="KW-0067">ATP-binding</keyword>
<protein>
    <submittedName>
        <fullName evidence="10">Type I secretion system ATP-binding component</fullName>
    </submittedName>
</protein>
<evidence type="ECO:0000256" key="5">
    <source>
        <dbReference type="ARBA" id="ARBA00022989"/>
    </source>
</evidence>
<feature type="domain" description="ABC transmembrane type-1" evidence="9">
    <location>
        <begin position="32"/>
        <end position="207"/>
    </location>
</feature>
<keyword evidence="5 7" id="KW-1133">Transmembrane helix</keyword>
<keyword evidence="3" id="KW-0547">Nucleotide-binding</keyword>
<dbReference type="GO" id="GO:0005524">
    <property type="term" value="F:ATP binding"/>
    <property type="evidence" value="ECO:0007669"/>
    <property type="project" value="UniProtKB-KW"/>
</dbReference>
<dbReference type="InterPro" id="IPR017871">
    <property type="entry name" value="ABC_transporter-like_CS"/>
</dbReference>
<dbReference type="PANTHER" id="PTHR43394:SF1">
    <property type="entry name" value="ATP-BINDING CASSETTE SUB-FAMILY B MEMBER 10, MITOCHONDRIAL"/>
    <property type="match status" value="1"/>
</dbReference>
<organism evidence="10 11">
    <name type="scientific">Planktomarina temperata RCA23</name>
    <dbReference type="NCBI Taxonomy" id="666509"/>
    <lineage>
        <taxon>Bacteria</taxon>
        <taxon>Pseudomonadati</taxon>
        <taxon>Pseudomonadota</taxon>
        <taxon>Alphaproteobacteria</taxon>
        <taxon>Rhodobacterales</taxon>
        <taxon>Paracoccaceae</taxon>
        <taxon>Planktomarina</taxon>
    </lineage>
</organism>
<dbReference type="GO" id="GO:0016887">
    <property type="term" value="F:ATP hydrolysis activity"/>
    <property type="evidence" value="ECO:0007669"/>
    <property type="project" value="InterPro"/>
</dbReference>
<dbReference type="PROSITE" id="PS50929">
    <property type="entry name" value="ABC_TM1F"/>
    <property type="match status" value="1"/>
</dbReference>
<keyword evidence="11" id="KW-1185">Reference proteome</keyword>
<comment type="subcellular location">
    <subcellularLocation>
        <location evidence="1">Cell membrane</location>
        <topology evidence="1">Multi-pass membrane protein</topology>
    </subcellularLocation>
</comment>
<dbReference type="SMART" id="SM00382">
    <property type="entry name" value="AAA"/>
    <property type="match status" value="1"/>
</dbReference>
<dbReference type="SUPFAM" id="SSF52540">
    <property type="entry name" value="P-loop containing nucleoside triphosphate hydrolases"/>
    <property type="match status" value="1"/>
</dbReference>
<evidence type="ECO:0000313" key="11">
    <source>
        <dbReference type="Proteomes" id="UP000028680"/>
    </source>
</evidence>
<dbReference type="InterPro" id="IPR011527">
    <property type="entry name" value="ABC1_TM_dom"/>
</dbReference>
<dbReference type="InterPro" id="IPR027417">
    <property type="entry name" value="P-loop_NTPase"/>
</dbReference>
<dbReference type="Gene3D" id="1.20.1560.10">
    <property type="entry name" value="ABC transporter type 1, transmembrane domain"/>
    <property type="match status" value="1"/>
</dbReference>
<evidence type="ECO:0000259" key="9">
    <source>
        <dbReference type="PROSITE" id="PS50929"/>
    </source>
</evidence>
<dbReference type="PANTHER" id="PTHR43394">
    <property type="entry name" value="ATP-DEPENDENT PERMEASE MDL1, MITOCHONDRIAL"/>
    <property type="match status" value="1"/>
</dbReference>
<dbReference type="Pfam" id="PF00005">
    <property type="entry name" value="ABC_tran"/>
    <property type="match status" value="1"/>
</dbReference>